<dbReference type="InterPro" id="IPR016163">
    <property type="entry name" value="Ald_DH_C"/>
</dbReference>
<gene>
    <name evidence="2" type="ORF">BUZ61_00540</name>
</gene>
<proteinExistence type="predicted"/>
<dbReference type="InterPro" id="IPR016161">
    <property type="entry name" value="Ald_DH/histidinol_DH"/>
</dbReference>
<evidence type="ECO:0000259" key="1">
    <source>
        <dbReference type="Pfam" id="PF00171"/>
    </source>
</evidence>
<reference evidence="2 3" key="1">
    <citation type="journal article" date="2016" name="Front. Microbiol.">
        <title>Comprehensive Phylogenetic Analysis of Bovine Non-aureus Staphylococci Species Based on Whole-Genome Sequencing.</title>
        <authorList>
            <person name="Naushad S."/>
            <person name="Barkema H.W."/>
            <person name="Luby C."/>
            <person name="Condas L.A."/>
            <person name="Nobrega D.B."/>
            <person name="Carson D.A."/>
            <person name="De Buck J."/>
        </authorList>
    </citation>
    <scope>NUCLEOTIDE SEQUENCE [LARGE SCALE GENOMIC DNA]</scope>
    <source>
        <strain evidence="2 3">SNUC 4337</strain>
    </source>
</reference>
<feature type="domain" description="Aldehyde dehydrogenase" evidence="1">
    <location>
        <begin position="1"/>
        <end position="47"/>
    </location>
</feature>
<protein>
    <recommendedName>
        <fullName evidence="1">Aldehyde dehydrogenase domain-containing protein</fullName>
    </recommendedName>
</protein>
<name>A0A2T4SEH2_9STAP</name>
<evidence type="ECO:0000313" key="3">
    <source>
        <dbReference type="Proteomes" id="UP000240400"/>
    </source>
</evidence>
<dbReference type="Pfam" id="PF00171">
    <property type="entry name" value="Aldedh"/>
    <property type="match status" value="1"/>
</dbReference>
<sequence>MDPLINKRAKYNVHSYVQVALNEVGKIECGGETPERKGYFIQQQLFQIAKTKCK</sequence>
<dbReference type="GO" id="GO:0016620">
    <property type="term" value="F:oxidoreductase activity, acting on the aldehyde or oxo group of donors, NAD or NADP as acceptor"/>
    <property type="evidence" value="ECO:0007669"/>
    <property type="project" value="InterPro"/>
</dbReference>
<dbReference type="EMBL" id="PZHR01000001">
    <property type="protein sequence ID" value="PTK61053.1"/>
    <property type="molecule type" value="Genomic_DNA"/>
</dbReference>
<organism evidence="2 3">
    <name type="scientific">Staphylococcus nepalensis</name>
    <dbReference type="NCBI Taxonomy" id="214473"/>
    <lineage>
        <taxon>Bacteria</taxon>
        <taxon>Bacillati</taxon>
        <taxon>Bacillota</taxon>
        <taxon>Bacilli</taxon>
        <taxon>Bacillales</taxon>
        <taxon>Staphylococcaceae</taxon>
        <taxon>Staphylococcus</taxon>
    </lineage>
</organism>
<dbReference type="SUPFAM" id="SSF53720">
    <property type="entry name" value="ALDH-like"/>
    <property type="match status" value="1"/>
</dbReference>
<comment type="caution">
    <text evidence="2">The sequence shown here is derived from an EMBL/GenBank/DDBJ whole genome shotgun (WGS) entry which is preliminary data.</text>
</comment>
<dbReference type="Proteomes" id="UP000240400">
    <property type="component" value="Unassembled WGS sequence"/>
</dbReference>
<accession>A0A2T4SEH2</accession>
<dbReference type="InterPro" id="IPR015590">
    <property type="entry name" value="Aldehyde_DH_dom"/>
</dbReference>
<dbReference type="Gene3D" id="3.40.309.10">
    <property type="entry name" value="Aldehyde Dehydrogenase, Chain A, domain 2"/>
    <property type="match status" value="1"/>
</dbReference>
<evidence type="ECO:0000313" key="2">
    <source>
        <dbReference type="EMBL" id="PTK61053.1"/>
    </source>
</evidence>
<dbReference type="AlphaFoldDB" id="A0A2T4SEH2"/>